<dbReference type="Proteomes" id="UP000185161">
    <property type="component" value="Chromosome"/>
</dbReference>
<evidence type="ECO:0000313" key="3">
    <source>
        <dbReference type="Proteomes" id="UP000185161"/>
    </source>
</evidence>
<evidence type="ECO:0000313" key="2">
    <source>
        <dbReference type="EMBL" id="RSV07992.1"/>
    </source>
</evidence>
<name>A0A1L6J7T9_9SPHN</name>
<evidence type="ECO:0000313" key="4">
    <source>
        <dbReference type="Proteomes" id="UP000286681"/>
    </source>
</evidence>
<reference evidence="1" key="1">
    <citation type="submission" date="2016-12" db="EMBL/GenBank/DDBJ databases">
        <title>Whole genome sequencing of Sphingomonas koreensis.</title>
        <authorList>
            <person name="Conlan S."/>
            <person name="Thomas P.J."/>
            <person name="Mullikin J."/>
            <person name="Palmore T.N."/>
            <person name="Frank K.M."/>
            <person name="Segre J.A."/>
        </authorList>
    </citation>
    <scope>NUCLEOTIDE SEQUENCE</scope>
    <source>
        <strain evidence="1">ABOJV</strain>
    </source>
</reference>
<dbReference type="EMBL" id="CP018820">
    <property type="protein sequence ID" value="APR51975.1"/>
    <property type="molecule type" value="Genomic_DNA"/>
</dbReference>
<dbReference type="EMBL" id="QQWO01000001">
    <property type="protein sequence ID" value="RSV07992.1"/>
    <property type="molecule type" value="Genomic_DNA"/>
</dbReference>
<reference evidence="2 4" key="3">
    <citation type="submission" date="2018-07" db="EMBL/GenBank/DDBJ databases">
        <title>Genomic and Epidemiologic Investigation of an Indolent Hospital Outbreak.</title>
        <authorList>
            <person name="Johnson R.C."/>
            <person name="Deming C."/>
            <person name="Conlan S."/>
            <person name="Zellmer C.J."/>
            <person name="Michelin A.V."/>
            <person name="Lee-Lin S."/>
            <person name="Thomas P.J."/>
            <person name="Park M."/>
            <person name="Weingarten R.A."/>
            <person name="Less J."/>
            <person name="Dekker J.P."/>
            <person name="Frank K.M."/>
            <person name="Musser K.A."/>
            <person name="Mcquiston J.R."/>
            <person name="Henderson D.K."/>
            <person name="Lau A.F."/>
            <person name="Palmore T.N."/>
            <person name="Segre J.A."/>
        </authorList>
    </citation>
    <scope>NUCLEOTIDE SEQUENCE [LARGE SCALE GENOMIC DNA]</scope>
    <source>
        <strain evidence="2 4">SK-NIH.Env10_0317</strain>
    </source>
</reference>
<dbReference type="AlphaFoldDB" id="A0A1L6J7T9"/>
<reference evidence="3" key="2">
    <citation type="submission" date="2016-12" db="EMBL/GenBank/DDBJ databases">
        <title>Whole genome sequencing of Sphingomonas sp. ABOJV.</title>
        <authorList>
            <person name="Conlan S."/>
            <person name="Thomas P.J."/>
            <person name="Mullikin J."/>
            <person name="Palmore T.N."/>
            <person name="Frank K.M."/>
            <person name="Segre J.A."/>
        </authorList>
    </citation>
    <scope>NUCLEOTIDE SEQUENCE [LARGE SCALE GENOMIC DNA]</scope>
    <source>
        <strain evidence="3">ABOJV</strain>
    </source>
</reference>
<keyword evidence="3" id="KW-1185">Reference proteome</keyword>
<dbReference type="RefSeq" id="WP_075150946.1">
    <property type="nucleotide sequence ID" value="NZ_CP018820.1"/>
</dbReference>
<dbReference type="KEGG" id="skr:BRX40_05570"/>
<gene>
    <name evidence="1" type="ORF">BRX40_05570</name>
    <name evidence="2" type="ORF">CA257_00440</name>
</gene>
<sequence>MASSQKSSTPQYFVEDVHKEGMAEQFVAQSIFSIEHLATQPNAPISDDMLDIVARIAAVILSADTHLNTPGKLRLGAETVAAHVLRHLKRYKAEETETGVAALHRILATNPIPEEMKRYWNNS</sequence>
<protein>
    <submittedName>
        <fullName evidence="1">Uncharacterized protein</fullName>
    </submittedName>
</protein>
<evidence type="ECO:0000313" key="1">
    <source>
        <dbReference type="EMBL" id="APR51975.1"/>
    </source>
</evidence>
<dbReference type="GeneID" id="44132024"/>
<accession>A0A1L6J7T9</accession>
<proteinExistence type="predicted"/>
<organism evidence="1 3">
    <name type="scientific">Sphingomonas koreensis</name>
    <dbReference type="NCBI Taxonomy" id="93064"/>
    <lineage>
        <taxon>Bacteria</taxon>
        <taxon>Pseudomonadati</taxon>
        <taxon>Pseudomonadota</taxon>
        <taxon>Alphaproteobacteria</taxon>
        <taxon>Sphingomonadales</taxon>
        <taxon>Sphingomonadaceae</taxon>
        <taxon>Sphingomonas</taxon>
    </lineage>
</organism>
<dbReference type="Proteomes" id="UP000286681">
    <property type="component" value="Unassembled WGS sequence"/>
</dbReference>
<dbReference type="OrthoDB" id="9980600at2"/>